<accession>A0A0B1SJR1</accession>
<dbReference type="PANTHER" id="PTHR21679">
    <property type="entry name" value="DOMAIN OF UNKNOWN FUNCTION DB DOMAIN-CONTAINING PROTEIN-RELATED"/>
    <property type="match status" value="1"/>
</dbReference>
<dbReference type="EMBL" id="KN571877">
    <property type="protein sequence ID" value="KHJ83762.1"/>
    <property type="molecule type" value="Genomic_DNA"/>
</dbReference>
<reference evidence="3 4" key="1">
    <citation type="submission" date="2014-03" db="EMBL/GenBank/DDBJ databases">
        <title>Draft genome of the hookworm Oesophagostomum dentatum.</title>
        <authorList>
            <person name="Mitreva M."/>
        </authorList>
    </citation>
    <scope>NUCLEOTIDE SEQUENCE [LARGE SCALE GENOMIC DNA]</scope>
    <source>
        <strain evidence="3 4">OD-Hann</strain>
    </source>
</reference>
<protein>
    <submittedName>
        <fullName evidence="3">Uncharacterized protein</fullName>
    </submittedName>
</protein>
<dbReference type="AlphaFoldDB" id="A0A0B1SJR1"/>
<feature type="signal peptide" evidence="2">
    <location>
        <begin position="1"/>
        <end position="16"/>
    </location>
</feature>
<dbReference type="PANTHER" id="PTHR21679:SF2">
    <property type="entry name" value="DOMAIN OF UNKNOWN FUNCTION DB DOMAIN-CONTAINING PROTEIN"/>
    <property type="match status" value="1"/>
</dbReference>
<evidence type="ECO:0000256" key="2">
    <source>
        <dbReference type="SAM" id="SignalP"/>
    </source>
</evidence>
<evidence type="ECO:0000313" key="4">
    <source>
        <dbReference type="Proteomes" id="UP000053660"/>
    </source>
</evidence>
<feature type="compositionally biased region" description="Low complexity" evidence="1">
    <location>
        <begin position="193"/>
        <end position="219"/>
    </location>
</feature>
<keyword evidence="2" id="KW-0732">Signal</keyword>
<name>A0A0B1SJR1_OESDE</name>
<evidence type="ECO:0000256" key="1">
    <source>
        <dbReference type="SAM" id="MobiDB-lite"/>
    </source>
</evidence>
<proteinExistence type="predicted"/>
<organism evidence="3 4">
    <name type="scientific">Oesophagostomum dentatum</name>
    <name type="common">Nodular worm</name>
    <dbReference type="NCBI Taxonomy" id="61180"/>
    <lineage>
        <taxon>Eukaryota</taxon>
        <taxon>Metazoa</taxon>
        <taxon>Ecdysozoa</taxon>
        <taxon>Nematoda</taxon>
        <taxon>Chromadorea</taxon>
        <taxon>Rhabditida</taxon>
        <taxon>Rhabditina</taxon>
        <taxon>Rhabditomorpha</taxon>
        <taxon>Strongyloidea</taxon>
        <taxon>Strongylidae</taxon>
        <taxon>Oesophagostomum</taxon>
    </lineage>
</organism>
<dbReference type="Proteomes" id="UP000053660">
    <property type="component" value="Unassembled WGS sequence"/>
</dbReference>
<feature type="chain" id="PRO_5002081594" evidence="2">
    <location>
        <begin position="17"/>
        <end position="264"/>
    </location>
</feature>
<dbReference type="OrthoDB" id="5873235at2759"/>
<gene>
    <name evidence="3" type="ORF">OESDEN_16535</name>
</gene>
<sequence>MRILWVLAAVLGFSLADLPSCERATCSHCNVEFIARMCEKACSACPRTGTATRTGNRVHHEQARAPLPTTVPNTVRQDVQLNNIVRQAGVPTQTQQQFPVYNQALAQMPRPVQYAAPQTQAQPPILYPAGVSTLAPLIPPPRPIDIARNLAPADLAQPLPEYQPNPPQAVIPYSQPQTTQVQAPVQQHVQQQQFYSSPGTYQQQGTYQQPSTYQQPGTTDLFGRSLFSQPAQTPFHQTQSAQSNSLLNPFQPFLQQVLSTLNIG</sequence>
<feature type="region of interest" description="Disordered" evidence="1">
    <location>
        <begin position="193"/>
        <end position="220"/>
    </location>
</feature>
<keyword evidence="4" id="KW-1185">Reference proteome</keyword>
<evidence type="ECO:0000313" key="3">
    <source>
        <dbReference type="EMBL" id="KHJ83762.1"/>
    </source>
</evidence>